<dbReference type="Proteomes" id="UP000479710">
    <property type="component" value="Unassembled WGS sequence"/>
</dbReference>
<keyword evidence="3" id="KW-1185">Reference proteome</keyword>
<protein>
    <submittedName>
        <fullName evidence="2">Uncharacterized protein</fullName>
    </submittedName>
</protein>
<sequence>MSTYVLDMPTLAGTAAPSSTVVERLTPLTGATKDHPPTKEDPANTVEGDTTAPAKVSASAFPDIDEAAGRPTLLTGATEDRTPAEEDPASTTEGNATAPSKVSPTAIADADEAARQPAPLTGVTEDRAPIAKDPATTTEGAPTSVVVANTKGDTTAVAEVSSTIVAEIDDPAAVNLEASMIDDD</sequence>
<evidence type="ECO:0000256" key="1">
    <source>
        <dbReference type="SAM" id="MobiDB-lite"/>
    </source>
</evidence>
<organism evidence="2 3">
    <name type="scientific">Oryza meyeriana var. granulata</name>
    <dbReference type="NCBI Taxonomy" id="110450"/>
    <lineage>
        <taxon>Eukaryota</taxon>
        <taxon>Viridiplantae</taxon>
        <taxon>Streptophyta</taxon>
        <taxon>Embryophyta</taxon>
        <taxon>Tracheophyta</taxon>
        <taxon>Spermatophyta</taxon>
        <taxon>Magnoliopsida</taxon>
        <taxon>Liliopsida</taxon>
        <taxon>Poales</taxon>
        <taxon>Poaceae</taxon>
        <taxon>BOP clade</taxon>
        <taxon>Oryzoideae</taxon>
        <taxon>Oryzeae</taxon>
        <taxon>Oryzinae</taxon>
        <taxon>Oryza</taxon>
        <taxon>Oryza meyeriana</taxon>
    </lineage>
</organism>
<accession>A0A6G1CWA3</accession>
<dbReference type="AlphaFoldDB" id="A0A6G1CWA3"/>
<proteinExistence type="predicted"/>
<feature type="compositionally biased region" description="Polar residues" evidence="1">
    <location>
        <begin position="89"/>
        <end position="103"/>
    </location>
</feature>
<evidence type="ECO:0000313" key="3">
    <source>
        <dbReference type="Proteomes" id="UP000479710"/>
    </source>
</evidence>
<gene>
    <name evidence="2" type="ORF">E2562_033412</name>
</gene>
<feature type="region of interest" description="Disordered" evidence="1">
    <location>
        <begin position="1"/>
        <end position="141"/>
    </location>
</feature>
<comment type="caution">
    <text evidence="2">The sequence shown here is derived from an EMBL/GenBank/DDBJ whole genome shotgun (WGS) entry which is preliminary data.</text>
</comment>
<feature type="compositionally biased region" description="Basic and acidic residues" evidence="1">
    <location>
        <begin position="32"/>
        <end position="42"/>
    </location>
</feature>
<evidence type="ECO:0000313" key="2">
    <source>
        <dbReference type="EMBL" id="KAF0904339.1"/>
    </source>
</evidence>
<dbReference type="EMBL" id="SPHZ02000008">
    <property type="protein sequence ID" value="KAF0904339.1"/>
    <property type="molecule type" value="Genomic_DNA"/>
</dbReference>
<reference evidence="2 3" key="1">
    <citation type="submission" date="2019-11" db="EMBL/GenBank/DDBJ databases">
        <title>Whole genome sequence of Oryza granulata.</title>
        <authorList>
            <person name="Li W."/>
        </authorList>
    </citation>
    <scope>NUCLEOTIDE SEQUENCE [LARGE SCALE GENOMIC DNA]</scope>
    <source>
        <strain evidence="3">cv. Menghai</strain>
        <tissue evidence="2">Leaf</tissue>
    </source>
</reference>
<name>A0A6G1CWA3_9ORYZ</name>